<feature type="compositionally biased region" description="Basic and acidic residues" evidence="1">
    <location>
        <begin position="286"/>
        <end position="298"/>
    </location>
</feature>
<feature type="compositionally biased region" description="Basic and acidic residues" evidence="1">
    <location>
        <begin position="77"/>
        <end position="89"/>
    </location>
</feature>
<gene>
    <name evidence="2" type="ORF">OPV22_016201</name>
</gene>
<evidence type="ECO:0000313" key="3">
    <source>
        <dbReference type="Proteomes" id="UP001222027"/>
    </source>
</evidence>
<dbReference type="PANTHER" id="PTHR33240:SF8">
    <property type="entry name" value="OS03G0439900 PROTEIN"/>
    <property type="match status" value="1"/>
</dbReference>
<dbReference type="Proteomes" id="UP001222027">
    <property type="component" value="Unassembled WGS sequence"/>
</dbReference>
<dbReference type="PANTHER" id="PTHR33240">
    <property type="entry name" value="OS08G0508500 PROTEIN"/>
    <property type="match status" value="1"/>
</dbReference>
<evidence type="ECO:0008006" key="4">
    <source>
        <dbReference type="Google" id="ProtNLM"/>
    </source>
</evidence>
<feature type="region of interest" description="Disordered" evidence="1">
    <location>
        <begin position="77"/>
        <end position="106"/>
    </location>
</feature>
<reference evidence="2 3" key="1">
    <citation type="submission" date="2022-12" db="EMBL/GenBank/DDBJ databases">
        <title>Chromosome-scale assembly of the Ensete ventricosum genome.</title>
        <authorList>
            <person name="Dussert Y."/>
            <person name="Stocks J."/>
            <person name="Wendawek A."/>
            <person name="Woldeyes F."/>
            <person name="Nichols R.A."/>
            <person name="Borrell J.S."/>
        </authorList>
    </citation>
    <scope>NUCLEOTIDE SEQUENCE [LARGE SCALE GENOMIC DNA]</scope>
    <source>
        <strain evidence="3">cv. Maze</strain>
        <tissue evidence="2">Seeds</tissue>
    </source>
</reference>
<dbReference type="AlphaFoldDB" id="A0AAV8PDU4"/>
<feature type="compositionally biased region" description="Polar residues" evidence="1">
    <location>
        <begin position="34"/>
        <end position="44"/>
    </location>
</feature>
<proteinExistence type="predicted"/>
<feature type="compositionally biased region" description="Low complexity" evidence="1">
    <location>
        <begin position="45"/>
        <end position="58"/>
    </location>
</feature>
<dbReference type="EMBL" id="JAQQAF010000005">
    <property type="protein sequence ID" value="KAJ8483716.1"/>
    <property type="molecule type" value="Genomic_DNA"/>
</dbReference>
<feature type="region of interest" description="Disordered" evidence="1">
    <location>
        <begin position="274"/>
        <end position="300"/>
    </location>
</feature>
<evidence type="ECO:0000256" key="1">
    <source>
        <dbReference type="SAM" id="MobiDB-lite"/>
    </source>
</evidence>
<comment type="caution">
    <text evidence="2">The sequence shown here is derived from an EMBL/GenBank/DDBJ whole genome shotgun (WGS) entry which is preliminary data.</text>
</comment>
<accession>A0AAV8PDU4</accession>
<keyword evidence="3" id="KW-1185">Reference proteome</keyword>
<protein>
    <recommendedName>
        <fullName evidence="4">Retrotransposon gag domain-containing protein</fullName>
    </recommendedName>
</protein>
<sequence length="315" mass="34776">MESPMAPDRGIPPDVEAPQPRVAEVRPASPTPTPARSQSRSYNPSPTELDLDTLSTDSTDSLREQVRRVHQQLDEVQKEVLRSREEIGENSKGGSPFTPKIQSKPLPATFRLPALESYDGSGDPMEHIATFRAQMALYDTSEVLMCRAFPTTLRGSAKTWLGLIDLDLTPLTSTFTGFIGDFVSPLGTTTIPVTFGGEPRSKTLLVSFMVVKLPSAYNAIIGRPTLNRLRTVVSTYHRILKFPTRVGVGEVRSDPRESRQCYLTATTLFKRPRTEPFGAMLPGPEESTRDTHSAKRVLELSLDPNRPDKLVKVGS</sequence>
<feature type="region of interest" description="Disordered" evidence="1">
    <location>
        <begin position="1"/>
        <end position="58"/>
    </location>
</feature>
<name>A0AAV8PDU4_ENSVE</name>
<evidence type="ECO:0000313" key="2">
    <source>
        <dbReference type="EMBL" id="KAJ8483716.1"/>
    </source>
</evidence>
<organism evidence="2 3">
    <name type="scientific">Ensete ventricosum</name>
    <name type="common">Abyssinian banana</name>
    <name type="synonym">Musa ensete</name>
    <dbReference type="NCBI Taxonomy" id="4639"/>
    <lineage>
        <taxon>Eukaryota</taxon>
        <taxon>Viridiplantae</taxon>
        <taxon>Streptophyta</taxon>
        <taxon>Embryophyta</taxon>
        <taxon>Tracheophyta</taxon>
        <taxon>Spermatophyta</taxon>
        <taxon>Magnoliopsida</taxon>
        <taxon>Liliopsida</taxon>
        <taxon>Zingiberales</taxon>
        <taxon>Musaceae</taxon>
        <taxon>Ensete</taxon>
    </lineage>
</organism>